<keyword evidence="4" id="KW-1185">Reference proteome</keyword>
<keyword evidence="2" id="KW-0812">Transmembrane</keyword>
<dbReference type="Proteomes" id="UP000198415">
    <property type="component" value="Unassembled WGS sequence"/>
</dbReference>
<evidence type="ECO:0000256" key="2">
    <source>
        <dbReference type="SAM" id="Phobius"/>
    </source>
</evidence>
<evidence type="ECO:0000256" key="1">
    <source>
        <dbReference type="SAM" id="MobiDB-lite"/>
    </source>
</evidence>
<keyword evidence="2" id="KW-1133">Transmembrane helix</keyword>
<feature type="region of interest" description="Disordered" evidence="1">
    <location>
        <begin position="362"/>
        <end position="416"/>
    </location>
</feature>
<name>A0A239CD02_9ACTN</name>
<evidence type="ECO:0000313" key="4">
    <source>
        <dbReference type="Proteomes" id="UP000198415"/>
    </source>
</evidence>
<feature type="compositionally biased region" description="Gly residues" evidence="1">
    <location>
        <begin position="588"/>
        <end position="605"/>
    </location>
</feature>
<dbReference type="AlphaFoldDB" id="A0A239CD02"/>
<feature type="region of interest" description="Disordered" evidence="1">
    <location>
        <begin position="530"/>
        <end position="610"/>
    </location>
</feature>
<evidence type="ECO:0000313" key="3">
    <source>
        <dbReference type="EMBL" id="SNS18095.1"/>
    </source>
</evidence>
<sequence length="702" mass="73309">MAADLATRRAARTPTARPARTLGIRLHQVITTQAAAALVLVGAVVGGPTFLLTAVGAALLLTLTWLRTGERWAFEWIVAALRFGIRRRAAATVLDLAAPGTQMTSADLPGGPGAMLADDFGLTMLLELGDPVGVLVEAQPELAAPWELLPADGRERPPCRVQLLLAGAPAPAITAGDGPVGISYRSLAGGPVLGHARAVLAVRVLRAEGWADEDLRGALTGLVRKLAKRLNARPLDRAAAVRTLTDLAYADPPAAVREEWTRLRAGELSQVTFQARPEAGAAPSAESMTRLLLLPVAATTVALTADLPGPESTDRPLISLSIRLTAPDPALLEMATGALHTLAAGERLRLRRRDGEHLQGLAATLPLGTSGDPPRAGPDWPHGPSRWPSGHHGTSASGSAAGPQGSSRRRLSPTERFGRLVLPTGRAGVVVGRDRHGRPLQVRLFRPEPTQVMLVGGLQCAQLLAFRALAVGARVLVRTRRPQEWVPFARGTAAASDSILLAPPGHSVEMPPGAPLRPLLTVLDLRRAAGPSPGPITAQPSGVYDVRPRTNGGIGPAPTRQEVTASIGRAAPGDRSGDGSGNASRTGNGSGNGNGSRTGNGNGNGREGRPWEATLTLRDEFRARDVATAVKADLVLLQPTGADQAELIGTTLNLGEVGRLLTRMRPGMIGVVNRQAVRWATLSPTPVEKVLIGDPSRSIGAQ</sequence>
<feature type="transmembrane region" description="Helical" evidence="2">
    <location>
        <begin position="35"/>
        <end position="61"/>
    </location>
</feature>
<proteinExistence type="predicted"/>
<protein>
    <submittedName>
        <fullName evidence="3">Type VII secretion protein EccE</fullName>
    </submittedName>
</protein>
<organism evidence="3 4">
    <name type="scientific">Actinoplanes regularis</name>
    <dbReference type="NCBI Taxonomy" id="52697"/>
    <lineage>
        <taxon>Bacteria</taxon>
        <taxon>Bacillati</taxon>
        <taxon>Actinomycetota</taxon>
        <taxon>Actinomycetes</taxon>
        <taxon>Micromonosporales</taxon>
        <taxon>Micromonosporaceae</taxon>
        <taxon>Actinoplanes</taxon>
    </lineage>
</organism>
<accession>A0A239CD02</accession>
<gene>
    <name evidence="3" type="ORF">SAMN06264365_111116</name>
</gene>
<reference evidence="3 4" key="1">
    <citation type="submission" date="2017-06" db="EMBL/GenBank/DDBJ databases">
        <authorList>
            <person name="Kim H.J."/>
            <person name="Triplett B.A."/>
        </authorList>
    </citation>
    <scope>NUCLEOTIDE SEQUENCE [LARGE SCALE GENOMIC DNA]</scope>
    <source>
        <strain evidence="3 4">DSM 43151</strain>
    </source>
</reference>
<dbReference type="EMBL" id="FZNR01000011">
    <property type="protein sequence ID" value="SNS18095.1"/>
    <property type="molecule type" value="Genomic_DNA"/>
</dbReference>
<feature type="compositionally biased region" description="Low complexity" evidence="1">
    <location>
        <begin position="388"/>
        <end position="406"/>
    </location>
</feature>
<keyword evidence="2" id="KW-0472">Membrane</keyword>